<reference evidence="8" key="1">
    <citation type="journal article" date="2021" name="Microorganisms">
        <title>Acidisoma silvae sp. nov. and Acidisomacellulosilytica sp. nov., Two Acidophilic Bacteria Isolated from Decaying Wood, Hydrolyzing Cellulose and Producing Poly-3-hydroxybutyrate.</title>
        <authorList>
            <person name="Mieszkin S."/>
            <person name="Pouder E."/>
            <person name="Uroz S."/>
            <person name="Simon-Colin C."/>
            <person name="Alain K."/>
        </authorList>
    </citation>
    <scope>NUCLEOTIDE SEQUENCE</scope>
    <source>
        <strain evidence="8">HW T2.11</strain>
    </source>
</reference>
<feature type="domain" description="Histidine kinase" evidence="5">
    <location>
        <begin position="271"/>
        <end position="493"/>
    </location>
</feature>
<dbReference type="Pfam" id="PF00072">
    <property type="entry name" value="Response_reg"/>
    <property type="match status" value="1"/>
</dbReference>
<accession>A0A963YSL1</accession>
<dbReference type="SUPFAM" id="SSF52172">
    <property type="entry name" value="CheY-like"/>
    <property type="match status" value="1"/>
</dbReference>
<dbReference type="InterPro" id="IPR000700">
    <property type="entry name" value="PAS-assoc_C"/>
</dbReference>
<dbReference type="Gene3D" id="3.30.450.20">
    <property type="entry name" value="PAS domain"/>
    <property type="match status" value="1"/>
</dbReference>
<dbReference type="InterPro" id="IPR005467">
    <property type="entry name" value="His_kinase_dom"/>
</dbReference>
<dbReference type="PANTHER" id="PTHR43065:SF42">
    <property type="entry name" value="TWO-COMPONENT SENSOR PPRA"/>
    <property type="match status" value="1"/>
</dbReference>
<dbReference type="Gene3D" id="3.40.50.2300">
    <property type="match status" value="1"/>
</dbReference>
<evidence type="ECO:0000256" key="2">
    <source>
        <dbReference type="ARBA" id="ARBA00012438"/>
    </source>
</evidence>
<dbReference type="PROSITE" id="PS50113">
    <property type="entry name" value="PAC"/>
    <property type="match status" value="1"/>
</dbReference>
<proteinExistence type="predicted"/>
<dbReference type="InterPro" id="IPR035965">
    <property type="entry name" value="PAS-like_dom_sf"/>
</dbReference>
<feature type="domain" description="PAC" evidence="7">
    <location>
        <begin position="205"/>
        <end position="258"/>
    </location>
</feature>
<dbReference type="InterPro" id="IPR004358">
    <property type="entry name" value="Sig_transdc_His_kin-like_C"/>
</dbReference>
<comment type="caution">
    <text evidence="8">The sequence shown here is derived from an EMBL/GenBank/DDBJ whole genome shotgun (WGS) entry which is preliminary data.</text>
</comment>
<gene>
    <name evidence="8" type="ORF">ASILVAE211_13440</name>
</gene>
<evidence type="ECO:0000256" key="3">
    <source>
        <dbReference type="ARBA" id="ARBA00022553"/>
    </source>
</evidence>
<dbReference type="EMBL" id="JAESVB010000005">
    <property type="protein sequence ID" value="MCB8876190.1"/>
    <property type="molecule type" value="Genomic_DNA"/>
</dbReference>
<dbReference type="AlphaFoldDB" id="A0A963YSL1"/>
<dbReference type="Pfam" id="PF00512">
    <property type="entry name" value="HisKA"/>
    <property type="match status" value="1"/>
</dbReference>
<evidence type="ECO:0000313" key="9">
    <source>
        <dbReference type="Proteomes" id="UP000708298"/>
    </source>
</evidence>
<dbReference type="SUPFAM" id="SSF55785">
    <property type="entry name" value="PYP-like sensor domain (PAS domain)"/>
    <property type="match status" value="1"/>
</dbReference>
<dbReference type="InterPro" id="IPR001789">
    <property type="entry name" value="Sig_transdc_resp-reg_receiver"/>
</dbReference>
<dbReference type="PRINTS" id="PR00344">
    <property type="entry name" value="BCTRLSENSOR"/>
</dbReference>
<name>A0A963YSL1_9PROT</name>
<dbReference type="GO" id="GO:0000155">
    <property type="term" value="F:phosphorelay sensor kinase activity"/>
    <property type="evidence" value="ECO:0007669"/>
    <property type="project" value="InterPro"/>
</dbReference>
<dbReference type="CDD" id="cd17569">
    <property type="entry name" value="REC_HupR-like"/>
    <property type="match status" value="1"/>
</dbReference>
<dbReference type="InterPro" id="IPR003594">
    <property type="entry name" value="HATPase_dom"/>
</dbReference>
<dbReference type="Gene3D" id="3.30.565.10">
    <property type="entry name" value="Histidine kinase-like ATPase, C-terminal domain"/>
    <property type="match status" value="1"/>
</dbReference>
<evidence type="ECO:0000313" key="8">
    <source>
        <dbReference type="EMBL" id="MCB8876190.1"/>
    </source>
</evidence>
<protein>
    <recommendedName>
        <fullName evidence="2">histidine kinase</fullName>
        <ecNumber evidence="2">2.7.13.3</ecNumber>
    </recommendedName>
</protein>
<comment type="catalytic activity">
    <reaction evidence="1">
        <text>ATP + protein L-histidine = ADP + protein N-phospho-L-histidine.</text>
        <dbReference type="EC" id="2.7.13.3"/>
    </reaction>
</comment>
<dbReference type="SMART" id="SM00448">
    <property type="entry name" value="REC"/>
    <property type="match status" value="1"/>
</dbReference>
<evidence type="ECO:0000259" key="6">
    <source>
        <dbReference type="PROSITE" id="PS50110"/>
    </source>
</evidence>
<dbReference type="InterPro" id="IPR036097">
    <property type="entry name" value="HisK_dim/P_sf"/>
</dbReference>
<evidence type="ECO:0000256" key="4">
    <source>
        <dbReference type="PROSITE-ProRule" id="PRU00169"/>
    </source>
</evidence>
<dbReference type="SMART" id="SM00387">
    <property type="entry name" value="HATPase_c"/>
    <property type="match status" value="1"/>
</dbReference>
<dbReference type="NCBIfam" id="TIGR00229">
    <property type="entry name" value="sensory_box"/>
    <property type="match status" value="1"/>
</dbReference>
<keyword evidence="9" id="KW-1185">Reference proteome</keyword>
<dbReference type="Pfam" id="PF02518">
    <property type="entry name" value="HATPase_c"/>
    <property type="match status" value="1"/>
</dbReference>
<keyword evidence="3 4" id="KW-0597">Phosphoprotein</keyword>
<dbReference type="PROSITE" id="PS50110">
    <property type="entry name" value="RESPONSE_REGULATORY"/>
    <property type="match status" value="1"/>
</dbReference>
<dbReference type="EC" id="2.7.13.3" evidence="2"/>
<dbReference type="InterPro" id="IPR036890">
    <property type="entry name" value="HATPase_C_sf"/>
</dbReference>
<dbReference type="Proteomes" id="UP000708298">
    <property type="component" value="Unassembled WGS sequence"/>
</dbReference>
<dbReference type="CDD" id="cd00082">
    <property type="entry name" value="HisKA"/>
    <property type="match status" value="1"/>
</dbReference>
<dbReference type="InterPro" id="IPR000014">
    <property type="entry name" value="PAS"/>
</dbReference>
<evidence type="ECO:0000259" key="5">
    <source>
        <dbReference type="PROSITE" id="PS50109"/>
    </source>
</evidence>
<evidence type="ECO:0000256" key="1">
    <source>
        <dbReference type="ARBA" id="ARBA00000085"/>
    </source>
</evidence>
<dbReference type="SUPFAM" id="SSF47384">
    <property type="entry name" value="Homodimeric domain of signal transducing histidine kinase"/>
    <property type="match status" value="1"/>
</dbReference>
<dbReference type="SUPFAM" id="SSF55874">
    <property type="entry name" value="ATPase domain of HSP90 chaperone/DNA topoisomerase II/histidine kinase"/>
    <property type="match status" value="1"/>
</dbReference>
<feature type="domain" description="Response regulatory" evidence="6">
    <location>
        <begin position="8"/>
        <end position="122"/>
    </location>
</feature>
<sequence length="497" mass="53674">MTDSMRGTVLIVDDEPEILTALRDLLEDEFDVWSAVSPIAALEILADEPSISVIVSDQRMPEMTGDVFLSKARGISDAQTILLTGYADLGAVVNAVNHGRISAYMQKPWEPSLLISMVGNAHEQCQLRRSLAEERALLHGLMDGSQDALSFKDAAGRFVRLNRVKAEALGLAPEAALRRREADLSDLVDGEQLAAVETDTLATGRPSEHLEERGSGLSPRYLQVTRVPIPGADGTPRYLAVLEHDVTDRRMMENRLHQAEKMQALGTMAGGVAHDFNNLLTAILGSLELAVRRNDGDARLQRLLENATMAAERGTALTQRLLTFSRQRDLALRSVAANEVIGEMQDLILRSIGPGIVVNQDMAQDLWLAHVDPDQLELALLNLCINARDAMEQQEGGSLTLVTRNLAVVEDDEVDLAAGHYVSVAVRDTGPGIPPEVLARVFEPFFTTKPVGKGTGLGLSMVYGLAQQAGGLARVHCPKGGGTTVEIILPRAPEASA</sequence>
<dbReference type="InterPro" id="IPR011006">
    <property type="entry name" value="CheY-like_superfamily"/>
</dbReference>
<feature type="modified residue" description="4-aspartylphosphate" evidence="4">
    <location>
        <position position="57"/>
    </location>
</feature>
<dbReference type="Gene3D" id="1.10.287.130">
    <property type="match status" value="1"/>
</dbReference>
<reference evidence="8" key="2">
    <citation type="submission" date="2021-01" db="EMBL/GenBank/DDBJ databases">
        <authorList>
            <person name="Mieszkin S."/>
            <person name="Pouder E."/>
            <person name="Alain K."/>
        </authorList>
    </citation>
    <scope>NUCLEOTIDE SEQUENCE</scope>
    <source>
        <strain evidence="8">HW T2.11</strain>
    </source>
</reference>
<organism evidence="8 9">
    <name type="scientific">Acidisoma silvae</name>
    <dbReference type="NCBI Taxonomy" id="2802396"/>
    <lineage>
        <taxon>Bacteria</taxon>
        <taxon>Pseudomonadati</taxon>
        <taxon>Pseudomonadota</taxon>
        <taxon>Alphaproteobacteria</taxon>
        <taxon>Acetobacterales</taxon>
        <taxon>Acidocellaceae</taxon>
        <taxon>Acidisoma</taxon>
    </lineage>
</organism>
<dbReference type="InterPro" id="IPR003661">
    <property type="entry name" value="HisK_dim/P_dom"/>
</dbReference>
<dbReference type="Pfam" id="PF08448">
    <property type="entry name" value="PAS_4"/>
    <property type="match status" value="1"/>
</dbReference>
<dbReference type="PANTHER" id="PTHR43065">
    <property type="entry name" value="SENSOR HISTIDINE KINASE"/>
    <property type="match status" value="1"/>
</dbReference>
<dbReference type="PROSITE" id="PS50109">
    <property type="entry name" value="HIS_KIN"/>
    <property type="match status" value="1"/>
</dbReference>
<evidence type="ECO:0000259" key="7">
    <source>
        <dbReference type="PROSITE" id="PS50113"/>
    </source>
</evidence>
<dbReference type="SMART" id="SM00388">
    <property type="entry name" value="HisKA"/>
    <property type="match status" value="1"/>
</dbReference>
<dbReference type="InterPro" id="IPR013656">
    <property type="entry name" value="PAS_4"/>
</dbReference>